<dbReference type="InterPro" id="IPR000253">
    <property type="entry name" value="FHA_dom"/>
</dbReference>
<proteinExistence type="predicted"/>
<dbReference type="PROSITE" id="PS50006">
    <property type="entry name" value="FHA_DOMAIN"/>
    <property type="match status" value="1"/>
</dbReference>
<dbReference type="SUPFAM" id="SSF55781">
    <property type="entry name" value="GAF domain-like"/>
    <property type="match status" value="1"/>
</dbReference>
<evidence type="ECO:0000313" key="3">
    <source>
        <dbReference type="Proteomes" id="UP001596036"/>
    </source>
</evidence>
<dbReference type="Pfam" id="PF01590">
    <property type="entry name" value="GAF"/>
    <property type="match status" value="1"/>
</dbReference>
<evidence type="ECO:0000313" key="2">
    <source>
        <dbReference type="EMBL" id="MFC5570746.1"/>
    </source>
</evidence>
<dbReference type="Gene3D" id="3.30.450.40">
    <property type="match status" value="1"/>
</dbReference>
<keyword evidence="3" id="KW-1185">Reference proteome</keyword>
<dbReference type="Gene3D" id="2.60.200.20">
    <property type="match status" value="1"/>
</dbReference>
<feature type="domain" description="FHA" evidence="1">
    <location>
        <begin position="25"/>
        <end position="74"/>
    </location>
</feature>
<dbReference type="SMART" id="SM00065">
    <property type="entry name" value="GAF"/>
    <property type="match status" value="1"/>
</dbReference>
<dbReference type="InterPro" id="IPR003018">
    <property type="entry name" value="GAF"/>
</dbReference>
<dbReference type="SMART" id="SM00240">
    <property type="entry name" value="FHA"/>
    <property type="match status" value="1"/>
</dbReference>
<reference evidence="3" key="1">
    <citation type="journal article" date="2019" name="Int. J. Syst. Evol. Microbiol.">
        <title>The Global Catalogue of Microorganisms (GCM) 10K type strain sequencing project: providing services to taxonomists for standard genome sequencing and annotation.</title>
        <authorList>
            <consortium name="The Broad Institute Genomics Platform"/>
            <consortium name="The Broad Institute Genome Sequencing Center for Infectious Disease"/>
            <person name="Wu L."/>
            <person name="Ma J."/>
        </authorList>
    </citation>
    <scope>NUCLEOTIDE SEQUENCE [LARGE SCALE GENOMIC DNA]</scope>
    <source>
        <strain evidence="3">KACC 11407</strain>
    </source>
</reference>
<sequence>MQARLIAYPPDTAAVSRWLQPDRGLRIGRDPGCDLVIAHPSVSRTHAELYHRDGRWWLRDLGSKNGSFVDGIAVADHPLPAQCWLRLGDSYCDFGELDDRQAEALRDRQHDRRALSQAMALRVSQQSDPDALPAHVLRGVIELSGCTRGFMLLADSAGELVVGAGLQLDGDALDQRVFPGSVGAVERVLASGQPLVINNIGSDAWLSARASVIAGGLTTLVCLPLFDGSRVFGAVYADRSGPGEPITDFDLELLGAFAESATLYLLTRRAMRSIDDAPRWQAVVGDRKSATPLDTST</sequence>
<gene>
    <name evidence="2" type="ORF">ACFPN1_11805</name>
</gene>
<organism evidence="2 3">
    <name type="scientific">Lysobacter yangpyeongensis</name>
    <dbReference type="NCBI Taxonomy" id="346182"/>
    <lineage>
        <taxon>Bacteria</taxon>
        <taxon>Pseudomonadati</taxon>
        <taxon>Pseudomonadota</taxon>
        <taxon>Gammaproteobacteria</taxon>
        <taxon>Lysobacterales</taxon>
        <taxon>Lysobacteraceae</taxon>
        <taxon>Lysobacter</taxon>
    </lineage>
</organism>
<dbReference type="Pfam" id="PF00498">
    <property type="entry name" value="FHA"/>
    <property type="match status" value="1"/>
</dbReference>
<dbReference type="InterPro" id="IPR029016">
    <property type="entry name" value="GAF-like_dom_sf"/>
</dbReference>
<evidence type="ECO:0000259" key="1">
    <source>
        <dbReference type="PROSITE" id="PS50006"/>
    </source>
</evidence>
<dbReference type="InterPro" id="IPR050923">
    <property type="entry name" value="Cell_Proc_Reg/RNA_Proc"/>
</dbReference>
<dbReference type="InterPro" id="IPR008984">
    <property type="entry name" value="SMAD_FHA_dom_sf"/>
</dbReference>
<dbReference type="EMBL" id="JBHSNM010000003">
    <property type="protein sequence ID" value="MFC5570746.1"/>
    <property type="molecule type" value="Genomic_DNA"/>
</dbReference>
<protein>
    <submittedName>
        <fullName evidence="2">FHA domain-containing protein</fullName>
    </submittedName>
</protein>
<dbReference type="CDD" id="cd00060">
    <property type="entry name" value="FHA"/>
    <property type="match status" value="1"/>
</dbReference>
<dbReference type="Proteomes" id="UP001596036">
    <property type="component" value="Unassembled WGS sequence"/>
</dbReference>
<comment type="caution">
    <text evidence="2">The sequence shown here is derived from an EMBL/GenBank/DDBJ whole genome shotgun (WGS) entry which is preliminary data.</text>
</comment>
<name>A0ABW0SPX8_9GAMM</name>
<dbReference type="SUPFAM" id="SSF49879">
    <property type="entry name" value="SMAD/FHA domain"/>
    <property type="match status" value="1"/>
</dbReference>
<dbReference type="PANTHER" id="PTHR23308">
    <property type="entry name" value="NUCLEAR INHIBITOR OF PROTEIN PHOSPHATASE-1"/>
    <property type="match status" value="1"/>
</dbReference>
<dbReference type="RefSeq" id="WP_386755198.1">
    <property type="nucleotide sequence ID" value="NZ_JBHSNM010000003.1"/>
</dbReference>
<accession>A0ABW0SPX8</accession>